<reference evidence="2 3" key="1">
    <citation type="journal article" date="2019" name="Emerg. Microbes Infect.">
        <title>Comprehensive subspecies identification of 175 nontuberculous mycobacteria species based on 7547 genomic profiles.</title>
        <authorList>
            <person name="Matsumoto Y."/>
            <person name="Kinjo T."/>
            <person name="Motooka D."/>
            <person name="Nabeya D."/>
            <person name="Jung N."/>
            <person name="Uechi K."/>
            <person name="Horii T."/>
            <person name="Iida T."/>
            <person name="Fujita J."/>
            <person name="Nakamura S."/>
        </authorList>
    </citation>
    <scope>NUCLEOTIDE SEQUENCE [LARGE SCALE GENOMIC DNA]</scope>
    <source>
        <strain evidence="2 3">JCM 12272</strain>
    </source>
</reference>
<sequence length="79" mass="7991">MPGSASVTVQVVLQAFEPLRFCPLKTDPGVAELPFCHSIACASSASEAKVGRSVMSAYTAAGSAAIVTVAFTGVVMGRS</sequence>
<organism evidence="2 3">
    <name type="scientific">Mycolicibacterium alvei</name>
    <dbReference type="NCBI Taxonomy" id="67081"/>
    <lineage>
        <taxon>Bacteria</taxon>
        <taxon>Bacillati</taxon>
        <taxon>Actinomycetota</taxon>
        <taxon>Actinomycetes</taxon>
        <taxon>Mycobacteriales</taxon>
        <taxon>Mycobacteriaceae</taxon>
        <taxon>Mycolicibacterium</taxon>
    </lineage>
</organism>
<dbReference type="Proteomes" id="UP000466906">
    <property type="component" value="Chromosome"/>
</dbReference>
<keyword evidence="3" id="KW-1185">Reference proteome</keyword>
<keyword evidence="1" id="KW-0472">Membrane</keyword>
<name>A0A6N4UYB8_9MYCO</name>
<evidence type="ECO:0000313" key="3">
    <source>
        <dbReference type="Proteomes" id="UP000466906"/>
    </source>
</evidence>
<keyword evidence="1" id="KW-1133">Transmembrane helix</keyword>
<dbReference type="KEGG" id="malv:MALV_37920"/>
<evidence type="ECO:0000313" key="2">
    <source>
        <dbReference type="EMBL" id="BBX28667.1"/>
    </source>
</evidence>
<dbReference type="EMBL" id="AP022565">
    <property type="protein sequence ID" value="BBX28667.1"/>
    <property type="molecule type" value="Genomic_DNA"/>
</dbReference>
<keyword evidence="1" id="KW-0812">Transmembrane</keyword>
<dbReference type="AlphaFoldDB" id="A0A6N4UYB8"/>
<evidence type="ECO:0000256" key="1">
    <source>
        <dbReference type="SAM" id="Phobius"/>
    </source>
</evidence>
<feature type="transmembrane region" description="Helical" evidence="1">
    <location>
        <begin position="55"/>
        <end position="76"/>
    </location>
</feature>
<gene>
    <name evidence="2" type="ORF">MALV_37920</name>
</gene>
<proteinExistence type="predicted"/>
<accession>A0A6N4UYB8</accession>
<protein>
    <submittedName>
        <fullName evidence="2">Uncharacterized protein</fullName>
    </submittedName>
</protein>